<dbReference type="RefSeq" id="WP_093784055.1">
    <property type="nucleotide sequence ID" value="NZ_FNIE01000004.1"/>
</dbReference>
<evidence type="ECO:0000259" key="5">
    <source>
        <dbReference type="Pfam" id="PF00501"/>
    </source>
</evidence>
<dbReference type="AlphaFoldDB" id="A0A1H0BRP4"/>
<comment type="similarity">
    <text evidence="1">Belongs to the ATP-dependent AMP-binding enzyme family.</text>
</comment>
<dbReference type="Pfam" id="PF23024">
    <property type="entry name" value="AMP-dom_DIP2-like"/>
    <property type="match status" value="1"/>
</dbReference>
<dbReference type="Gene3D" id="3.30.300.30">
    <property type="match status" value="1"/>
</dbReference>
<evidence type="ECO:0000256" key="1">
    <source>
        <dbReference type="ARBA" id="ARBA00006432"/>
    </source>
</evidence>
<organism evidence="7 8">
    <name type="scientific">Actinacidiphila guanduensis</name>
    <dbReference type="NCBI Taxonomy" id="310781"/>
    <lineage>
        <taxon>Bacteria</taxon>
        <taxon>Bacillati</taxon>
        <taxon>Actinomycetota</taxon>
        <taxon>Actinomycetes</taxon>
        <taxon>Kitasatosporales</taxon>
        <taxon>Streptomycetaceae</taxon>
        <taxon>Actinacidiphila</taxon>
    </lineage>
</organism>
<proteinExistence type="inferred from homology"/>
<keyword evidence="4" id="KW-0443">Lipid metabolism</keyword>
<dbReference type="CDD" id="cd05931">
    <property type="entry name" value="FAAL"/>
    <property type="match status" value="1"/>
</dbReference>
<feature type="domain" description="AMP-dependent synthetase/ligase" evidence="5">
    <location>
        <begin position="22"/>
        <end position="421"/>
    </location>
</feature>
<protein>
    <submittedName>
        <fullName evidence="7">Acyl-CoA synthetase (AMP-forming)/AMP-acid ligase II</fullName>
    </submittedName>
</protein>
<name>A0A1H0BRP4_9ACTN</name>
<dbReference type="InterPro" id="IPR020845">
    <property type="entry name" value="AMP-binding_CS"/>
</dbReference>
<gene>
    <name evidence="7" type="ORF">SAMN05216259_104279</name>
</gene>
<dbReference type="FunFam" id="3.40.50.12780:FF:000013">
    <property type="entry name" value="Long-chain-fatty-acid--AMP ligase FadD32"/>
    <property type="match status" value="1"/>
</dbReference>
<dbReference type="InterPro" id="IPR045851">
    <property type="entry name" value="AMP-bd_C_sf"/>
</dbReference>
<dbReference type="GO" id="GO:0005886">
    <property type="term" value="C:plasma membrane"/>
    <property type="evidence" value="ECO:0007669"/>
    <property type="project" value="TreeGrafter"/>
</dbReference>
<dbReference type="PANTHER" id="PTHR22754">
    <property type="entry name" value="DISCO-INTERACTING PROTEIN 2 DIP2 -RELATED"/>
    <property type="match status" value="1"/>
</dbReference>
<dbReference type="GO" id="GO:0016874">
    <property type="term" value="F:ligase activity"/>
    <property type="evidence" value="ECO:0007669"/>
    <property type="project" value="UniProtKB-KW"/>
</dbReference>
<feature type="domain" description="AMP-binding enzyme C-terminal" evidence="6">
    <location>
        <begin position="467"/>
        <end position="580"/>
    </location>
</feature>
<dbReference type="Pfam" id="PF00501">
    <property type="entry name" value="AMP-binding"/>
    <property type="match status" value="1"/>
</dbReference>
<dbReference type="Gene3D" id="3.40.50.12780">
    <property type="entry name" value="N-terminal domain of ligase-like"/>
    <property type="match status" value="1"/>
</dbReference>
<dbReference type="OrthoDB" id="3671040at2"/>
<dbReference type="PANTHER" id="PTHR22754:SF32">
    <property type="entry name" value="DISCO-INTERACTING PROTEIN 2"/>
    <property type="match status" value="1"/>
</dbReference>
<evidence type="ECO:0000259" key="6">
    <source>
        <dbReference type="Pfam" id="PF23024"/>
    </source>
</evidence>
<dbReference type="PROSITE" id="PS00455">
    <property type="entry name" value="AMP_BINDING"/>
    <property type="match status" value="1"/>
</dbReference>
<dbReference type="InterPro" id="IPR025110">
    <property type="entry name" value="AMP-bd_C"/>
</dbReference>
<dbReference type="GO" id="GO:0070566">
    <property type="term" value="F:adenylyltransferase activity"/>
    <property type="evidence" value="ECO:0007669"/>
    <property type="project" value="TreeGrafter"/>
</dbReference>
<dbReference type="GO" id="GO:0006633">
    <property type="term" value="P:fatty acid biosynthetic process"/>
    <property type="evidence" value="ECO:0007669"/>
    <property type="project" value="TreeGrafter"/>
</dbReference>
<dbReference type="STRING" id="310781.SAMN05216259_104279"/>
<reference evidence="7 8" key="1">
    <citation type="submission" date="2016-10" db="EMBL/GenBank/DDBJ databases">
        <authorList>
            <person name="de Groot N.N."/>
        </authorList>
    </citation>
    <scope>NUCLEOTIDE SEQUENCE [LARGE SCALE GENOMIC DNA]</scope>
    <source>
        <strain evidence="7 8">CGMCC 4.2022</strain>
    </source>
</reference>
<keyword evidence="2 7" id="KW-0436">Ligase</keyword>
<dbReference type="InterPro" id="IPR040097">
    <property type="entry name" value="FAAL/FAAC"/>
</dbReference>
<accession>A0A1H0BRP4</accession>
<evidence type="ECO:0000256" key="3">
    <source>
        <dbReference type="ARBA" id="ARBA00022832"/>
    </source>
</evidence>
<evidence type="ECO:0000313" key="7">
    <source>
        <dbReference type="EMBL" id="SDN48271.1"/>
    </source>
</evidence>
<dbReference type="Proteomes" id="UP000199341">
    <property type="component" value="Unassembled WGS sequence"/>
</dbReference>
<sequence length="590" mass="62734">MSTETTERVAEGVCTLVDALSARGEKQPDRTAYVFLRDGEHPEAPLTYGGLADAAASRAAAFVAFGLAGRPAVLLYPSGLEFVRTLLGCMRAGVVAAPMQVPTRARSLARMRRIAEDAGTRAVLTTAAVRADLLARFGDGPELAGLDLVATDTLPVASGIDTAMLPPPPEPSAPALLQYTSGSTGDPKGVVVSHANFLHNAQETEELWPCRPGGVTVSWLPLFHDMGMLFGVVLPLLAGVPAYLMAPDAFIRRPARWLEALTRFRGTHAAAPSFAYELCVKAARAGAVPDWVDLSSWRVAANRAEPVRWRTIEAFTAAFAPYGFDPRAMCPGFGLAENTLKATGDRGDKPPTVLWLSDDARRDGLVVPVPAEAPGATPLVGCGTAVGDTLVRIVDPEDLTVLGEDRVGEIWVSGPCVAGGYRGRPELSEEVFRARPAGADDGRTYLRTGDLGFLHGGELFVNGRLKDVIVRTGRNYYPQDIELSAETCAPGLHPNCAAAFSVEDGTAERLVVVVEADGRTTRAVGPARLRRLVQDAVWDNHRLEADDVLLVRRGSLPKTTSGKVQRRAARGLYEDGTLAAAAVGPREPGV</sequence>
<evidence type="ECO:0000313" key="8">
    <source>
        <dbReference type="Proteomes" id="UP000199341"/>
    </source>
</evidence>
<evidence type="ECO:0000256" key="2">
    <source>
        <dbReference type="ARBA" id="ARBA00022598"/>
    </source>
</evidence>
<keyword evidence="3" id="KW-0276">Fatty acid metabolism</keyword>
<keyword evidence="8" id="KW-1185">Reference proteome</keyword>
<dbReference type="EMBL" id="FNIE01000004">
    <property type="protein sequence ID" value="SDN48271.1"/>
    <property type="molecule type" value="Genomic_DNA"/>
</dbReference>
<dbReference type="InterPro" id="IPR042099">
    <property type="entry name" value="ANL_N_sf"/>
</dbReference>
<evidence type="ECO:0000256" key="4">
    <source>
        <dbReference type="ARBA" id="ARBA00023098"/>
    </source>
</evidence>
<dbReference type="InterPro" id="IPR000873">
    <property type="entry name" value="AMP-dep_synth/lig_dom"/>
</dbReference>
<dbReference type="GO" id="GO:0071766">
    <property type="term" value="P:Actinobacterium-type cell wall biogenesis"/>
    <property type="evidence" value="ECO:0007669"/>
    <property type="project" value="UniProtKB-ARBA"/>
</dbReference>
<dbReference type="SUPFAM" id="SSF56801">
    <property type="entry name" value="Acetyl-CoA synthetase-like"/>
    <property type="match status" value="1"/>
</dbReference>